<keyword evidence="11" id="KW-1185">Reference proteome</keyword>
<dbReference type="EMBL" id="KN847335">
    <property type="protein sequence ID" value="KIW44048.1"/>
    <property type="molecule type" value="Genomic_DNA"/>
</dbReference>
<evidence type="ECO:0000256" key="9">
    <source>
        <dbReference type="SAM" id="Phobius"/>
    </source>
</evidence>
<feature type="region of interest" description="Disordered" evidence="8">
    <location>
        <begin position="119"/>
        <end position="141"/>
    </location>
</feature>
<dbReference type="Pfam" id="PF00023">
    <property type="entry name" value="Ank"/>
    <property type="match status" value="1"/>
</dbReference>
<gene>
    <name evidence="10" type="ORF">PV06_05089</name>
</gene>
<proteinExistence type="predicted"/>
<feature type="region of interest" description="Disordered" evidence="8">
    <location>
        <begin position="926"/>
        <end position="954"/>
    </location>
</feature>
<keyword evidence="4 9" id="KW-1133">Transmembrane helix</keyword>
<sequence>MGDLPSETEEDRVPSDEINAGCSNSDIQLLAAVYDRAIDKAEALLSEPDVKLDAKDENGETALHIACRRGYDDIVENMLKRFPDINRKDDDGWTPLYSAAWGGHASIVSLLLSKTGLPSVSKNKPKTGSKLDGTKSGRQLPISGSQIEIDSPDYQGRTPLHTASYWGYTDVVNEIVSYKANPNIHQSERSLDTKDNADRTPLYIAVEEGYAEVVRALRTANATILVNDRTALHLASERGSQEVVEAVLGLGSGRSALTVRTTDERKECPLHVAARHGGTAIVEELLKPRSDGFTGCVDATSGQNGMVPGQKLAQRASDRWPVFDQIKAQDSDGNTPVHLAAEEGKADVVKILLEKSENDICGNMFNQAGDSVLHVAAKKGRLKVIQELLNRKVNVIQTTQVEENTALHLAASRGHVPVVVALVSVMKSTDVEELKNAESETALGQAVAAKQWDVARKLLDKIQKADLGSLGPDNALISAAEDCISHDMVQLLLMKQKSKTMDKSRAVQENKRHVIPNYWGPLHWAAYYGNGVVVRSLLLTTAWTTRQMKTALEACKIGLAELRNGPEPEFVDKPGEGPSHLEERIQGLGKRRDSQLGIGPSGKTKQTAEGRANPHEREIEERYALPLDMLQDPPFLEASDPQETYEKPELTDEDIKLSIADFDATVVDFYRDGDRSGLLRRSRKVCQVIFEDGPDAIMRKARDTLNNLENGIGKEKGFSDKHLQFRWIHLPANNLEWMQDLTKRIYVERERPRQNYKDVADFLRRSWYELPEGPSNARFMKPGCKKESFTPLSLSQKTADASTQTSNTSPSGTGEQVPETSTTPSDEGTSQRSFRKLALYMPYVTFAEYTPAEACSWQRSSSSDSGSDDGSTLGEDLKKYQRLLEIYHDKIIHGSRTLDESYYENLSNMKERNEDQVVTKYFDKHSQQPQEPSLVQTSGPSQAGHARQMASTTGRVRDSPIKILRVDQLWLWVIDHETVISSSTHRLDHGEDPVLEKIFAYLREEKVASTGRKGKGLPSTVDDMSRFIPKFCIGFFNHCNWKGELEIDKSIYQIFASSINEEANAESELFDNFKTKMTDIVHKIDEKNKREGRTRSQHATAETPKVQKSGKTEDTSPGEELTFKSVLKAAVQLQHIKDIRDELNMLKSVVTQQKKAWDDLLGEESDNVDARTSANTRSPADYTIANIEEMDKAASRIQVSILDVMGLEQNEASINEAVSSRKQALETIEQGRTLMVFTVITIIFLPLSFLASLFALNITDFPRSSGSVQFTPGWVYPKLFGITGGITMIAILIAFSRPLVRFWSTIRRRFSRPVETSNVAAQSPWIPANYPMETKRMQQRSQRDRKRVLESDVEKRAQASYEVVDVVIDEGGEVGHKQQRGLIDRVRSSYHSSKAALHELGVKAALRTVADNNLGRRLGMTAKETP</sequence>
<reference evidence="10 11" key="1">
    <citation type="submission" date="2015-01" db="EMBL/GenBank/DDBJ databases">
        <title>The Genome Sequence of Exophiala oligosperma CBS72588.</title>
        <authorList>
            <consortium name="The Broad Institute Genomics Platform"/>
            <person name="Cuomo C."/>
            <person name="de Hoog S."/>
            <person name="Gorbushina A."/>
            <person name="Stielow B."/>
            <person name="Teixiera M."/>
            <person name="Abouelleil A."/>
            <person name="Chapman S.B."/>
            <person name="Priest M."/>
            <person name="Young S.K."/>
            <person name="Wortman J."/>
            <person name="Nusbaum C."/>
            <person name="Birren B."/>
        </authorList>
    </citation>
    <scope>NUCLEOTIDE SEQUENCE [LARGE SCALE GENOMIC DNA]</scope>
    <source>
        <strain evidence="10 11">CBS 72588</strain>
    </source>
</reference>
<dbReference type="PANTHER" id="PTHR24198:SF165">
    <property type="entry name" value="ANKYRIN REPEAT-CONTAINING PROTEIN-RELATED"/>
    <property type="match status" value="1"/>
</dbReference>
<feature type="compositionally biased region" description="Basic and acidic residues" evidence="8">
    <location>
        <begin position="1085"/>
        <end position="1094"/>
    </location>
</feature>
<evidence type="ECO:0000256" key="3">
    <source>
        <dbReference type="ARBA" id="ARBA00022737"/>
    </source>
</evidence>
<dbReference type="PANTHER" id="PTHR24198">
    <property type="entry name" value="ANKYRIN REPEAT AND PROTEIN KINASE DOMAIN-CONTAINING PROTEIN"/>
    <property type="match status" value="1"/>
</dbReference>
<dbReference type="OrthoDB" id="4134574at2759"/>
<evidence type="ECO:0000256" key="2">
    <source>
        <dbReference type="ARBA" id="ARBA00022692"/>
    </source>
</evidence>
<feature type="compositionally biased region" description="Basic and acidic residues" evidence="8">
    <location>
        <begin position="606"/>
        <end position="617"/>
    </location>
</feature>
<feature type="repeat" description="ANK" evidence="7">
    <location>
        <begin position="402"/>
        <end position="434"/>
    </location>
</feature>
<feature type="repeat" description="ANK" evidence="7">
    <location>
        <begin position="368"/>
        <end position="400"/>
    </location>
</feature>
<keyword evidence="6 9" id="KW-0472">Membrane</keyword>
<feature type="repeat" description="ANK" evidence="7">
    <location>
        <begin position="227"/>
        <end position="259"/>
    </location>
</feature>
<feature type="repeat" description="ANK" evidence="7">
    <location>
        <begin position="332"/>
        <end position="358"/>
    </location>
</feature>
<keyword evidence="2 9" id="KW-0812">Transmembrane</keyword>
<evidence type="ECO:0000256" key="6">
    <source>
        <dbReference type="ARBA" id="ARBA00023136"/>
    </source>
</evidence>
<name>A0A0D2DM83_9EURO</name>
<dbReference type="GO" id="GO:0046873">
    <property type="term" value="F:metal ion transmembrane transporter activity"/>
    <property type="evidence" value="ECO:0007669"/>
    <property type="project" value="InterPro"/>
</dbReference>
<dbReference type="Pfam" id="PF01544">
    <property type="entry name" value="CorA"/>
    <property type="match status" value="1"/>
</dbReference>
<dbReference type="Pfam" id="PF12796">
    <property type="entry name" value="Ank_2"/>
    <property type="match status" value="4"/>
</dbReference>
<keyword evidence="3" id="KW-0677">Repeat</keyword>
<dbReference type="HOGENOM" id="CLU_003905_0_0_1"/>
<feature type="transmembrane region" description="Helical" evidence="9">
    <location>
        <begin position="1234"/>
        <end position="1259"/>
    </location>
</feature>
<feature type="repeat" description="ANK" evidence="7">
    <location>
        <begin position="58"/>
        <end position="90"/>
    </location>
</feature>
<dbReference type="Gene3D" id="1.20.58.340">
    <property type="entry name" value="Magnesium transport protein CorA, transmembrane region"/>
    <property type="match status" value="1"/>
</dbReference>
<organism evidence="10 11">
    <name type="scientific">Exophiala oligosperma</name>
    <dbReference type="NCBI Taxonomy" id="215243"/>
    <lineage>
        <taxon>Eukaryota</taxon>
        <taxon>Fungi</taxon>
        <taxon>Dikarya</taxon>
        <taxon>Ascomycota</taxon>
        <taxon>Pezizomycotina</taxon>
        <taxon>Eurotiomycetes</taxon>
        <taxon>Chaetothyriomycetidae</taxon>
        <taxon>Chaetothyriales</taxon>
        <taxon>Herpotrichiellaceae</taxon>
        <taxon>Exophiala</taxon>
    </lineage>
</organism>
<evidence type="ECO:0000256" key="7">
    <source>
        <dbReference type="PROSITE-ProRule" id="PRU00023"/>
    </source>
</evidence>
<dbReference type="SMART" id="SM00248">
    <property type="entry name" value="ANK"/>
    <property type="match status" value="11"/>
</dbReference>
<keyword evidence="5 7" id="KW-0040">ANK repeat</keyword>
<dbReference type="VEuPathDB" id="FungiDB:PV06_05089"/>
<feature type="repeat" description="ANK" evidence="7">
    <location>
        <begin position="91"/>
        <end position="123"/>
    </location>
</feature>
<dbReference type="GeneID" id="27357163"/>
<evidence type="ECO:0000256" key="8">
    <source>
        <dbReference type="SAM" id="MobiDB-lite"/>
    </source>
</evidence>
<feature type="region of interest" description="Disordered" evidence="8">
    <location>
        <begin position="790"/>
        <end position="831"/>
    </location>
</feature>
<feature type="region of interest" description="Disordered" evidence="8">
    <location>
        <begin position="1085"/>
        <end position="1118"/>
    </location>
</feature>
<accession>A0A0D2DM83</accession>
<dbReference type="STRING" id="215243.A0A0D2DM83"/>
<evidence type="ECO:0000256" key="1">
    <source>
        <dbReference type="ARBA" id="ARBA00004141"/>
    </source>
</evidence>
<dbReference type="InterPro" id="IPR002523">
    <property type="entry name" value="MgTranspt_CorA/ZnTranspt_ZntB"/>
</dbReference>
<dbReference type="InterPro" id="IPR045863">
    <property type="entry name" value="CorA_TM1_TM2"/>
</dbReference>
<dbReference type="Proteomes" id="UP000053342">
    <property type="component" value="Unassembled WGS sequence"/>
</dbReference>
<evidence type="ECO:0000256" key="4">
    <source>
        <dbReference type="ARBA" id="ARBA00022989"/>
    </source>
</evidence>
<dbReference type="SUPFAM" id="SSF48403">
    <property type="entry name" value="Ankyrin repeat"/>
    <property type="match status" value="3"/>
</dbReference>
<evidence type="ECO:0000313" key="10">
    <source>
        <dbReference type="EMBL" id="KIW44048.1"/>
    </source>
</evidence>
<evidence type="ECO:0000256" key="5">
    <source>
        <dbReference type="ARBA" id="ARBA00023043"/>
    </source>
</evidence>
<dbReference type="RefSeq" id="XP_016264264.1">
    <property type="nucleotide sequence ID" value="XM_016406058.1"/>
</dbReference>
<dbReference type="SUPFAM" id="SSF144083">
    <property type="entry name" value="Magnesium transport protein CorA, transmembrane region"/>
    <property type="match status" value="1"/>
</dbReference>
<feature type="repeat" description="ANK" evidence="7">
    <location>
        <begin position="197"/>
        <end position="229"/>
    </location>
</feature>
<feature type="compositionally biased region" description="Polar residues" evidence="8">
    <location>
        <begin position="927"/>
        <end position="941"/>
    </location>
</feature>
<dbReference type="Gene3D" id="1.25.40.20">
    <property type="entry name" value="Ankyrin repeat-containing domain"/>
    <property type="match status" value="2"/>
</dbReference>
<feature type="transmembrane region" description="Helical" evidence="9">
    <location>
        <begin position="1279"/>
        <end position="1300"/>
    </location>
</feature>
<protein>
    <submittedName>
        <fullName evidence="10">Uncharacterized protein</fullName>
    </submittedName>
</protein>
<dbReference type="GO" id="GO:0016020">
    <property type="term" value="C:membrane"/>
    <property type="evidence" value="ECO:0007669"/>
    <property type="project" value="UniProtKB-SubCell"/>
</dbReference>
<evidence type="ECO:0000313" key="11">
    <source>
        <dbReference type="Proteomes" id="UP000053342"/>
    </source>
</evidence>
<feature type="repeat" description="ANK" evidence="7">
    <location>
        <begin position="155"/>
        <end position="187"/>
    </location>
</feature>
<dbReference type="PROSITE" id="PS50088">
    <property type="entry name" value="ANK_REPEAT"/>
    <property type="match status" value="8"/>
</dbReference>
<dbReference type="InterPro" id="IPR002110">
    <property type="entry name" value="Ankyrin_rpt"/>
</dbReference>
<dbReference type="InterPro" id="IPR036770">
    <property type="entry name" value="Ankyrin_rpt-contain_sf"/>
</dbReference>
<comment type="subcellular location">
    <subcellularLocation>
        <location evidence="1">Membrane</location>
        <topology evidence="1">Multi-pass membrane protein</topology>
    </subcellularLocation>
</comment>
<feature type="region of interest" description="Disordered" evidence="8">
    <location>
        <begin position="587"/>
        <end position="617"/>
    </location>
</feature>
<dbReference type="PROSITE" id="PS50297">
    <property type="entry name" value="ANK_REP_REGION"/>
    <property type="match status" value="6"/>
</dbReference>